<feature type="region of interest" description="Disordered" evidence="1">
    <location>
        <begin position="318"/>
        <end position="378"/>
    </location>
</feature>
<feature type="region of interest" description="Disordered" evidence="1">
    <location>
        <begin position="196"/>
        <end position="268"/>
    </location>
</feature>
<dbReference type="EnsemblMetazoa" id="HelroT164466">
    <property type="protein sequence ID" value="HelroP164466"/>
    <property type="gene ID" value="HelroG164466"/>
</dbReference>
<dbReference type="AlphaFoldDB" id="T1EVG4"/>
<feature type="compositionally biased region" description="Acidic residues" evidence="1">
    <location>
        <begin position="469"/>
        <end position="483"/>
    </location>
</feature>
<dbReference type="Proteomes" id="UP000015101">
    <property type="component" value="Unassembled WGS sequence"/>
</dbReference>
<protein>
    <submittedName>
        <fullName evidence="2 3">Uncharacterized protein</fullName>
    </submittedName>
</protein>
<feature type="compositionally biased region" description="Low complexity" evidence="1">
    <location>
        <begin position="541"/>
        <end position="559"/>
    </location>
</feature>
<feature type="compositionally biased region" description="Low complexity" evidence="1">
    <location>
        <begin position="55"/>
        <end position="64"/>
    </location>
</feature>
<name>T1EVG4_HELRO</name>
<evidence type="ECO:0000313" key="3">
    <source>
        <dbReference type="EnsemblMetazoa" id="HelroP164466"/>
    </source>
</evidence>
<reference evidence="4" key="1">
    <citation type="submission" date="2012-12" db="EMBL/GenBank/DDBJ databases">
        <authorList>
            <person name="Hellsten U."/>
            <person name="Grimwood J."/>
            <person name="Chapman J.A."/>
            <person name="Shapiro H."/>
            <person name="Aerts A."/>
            <person name="Otillar R.P."/>
            <person name="Terry A.Y."/>
            <person name="Boore J.L."/>
            <person name="Simakov O."/>
            <person name="Marletaz F."/>
            <person name="Cho S.-J."/>
            <person name="Edsinger-Gonzales E."/>
            <person name="Havlak P."/>
            <person name="Kuo D.-H."/>
            <person name="Larsson T."/>
            <person name="Lv J."/>
            <person name="Arendt D."/>
            <person name="Savage R."/>
            <person name="Osoegawa K."/>
            <person name="de Jong P."/>
            <person name="Lindberg D.R."/>
            <person name="Seaver E.C."/>
            <person name="Weisblat D.A."/>
            <person name="Putnam N.H."/>
            <person name="Grigoriev I.V."/>
            <person name="Rokhsar D.S."/>
        </authorList>
    </citation>
    <scope>NUCLEOTIDE SEQUENCE</scope>
</reference>
<evidence type="ECO:0000256" key="1">
    <source>
        <dbReference type="SAM" id="MobiDB-lite"/>
    </source>
</evidence>
<evidence type="ECO:0000313" key="4">
    <source>
        <dbReference type="Proteomes" id="UP000015101"/>
    </source>
</evidence>
<accession>T1EVG4</accession>
<dbReference type="KEGG" id="hro:HELRODRAFT_164466"/>
<feature type="compositionally biased region" description="Acidic residues" evidence="1">
    <location>
        <begin position="354"/>
        <end position="367"/>
    </location>
</feature>
<feature type="compositionally biased region" description="Polar residues" evidence="1">
    <location>
        <begin position="1"/>
        <end position="17"/>
    </location>
</feature>
<reference evidence="3" key="3">
    <citation type="submission" date="2015-06" db="UniProtKB">
        <authorList>
            <consortium name="EnsemblMetazoa"/>
        </authorList>
    </citation>
    <scope>IDENTIFICATION</scope>
</reference>
<dbReference type="CTD" id="20200564"/>
<dbReference type="EMBL" id="AMQM01001670">
    <property type="status" value="NOT_ANNOTATED_CDS"/>
    <property type="molecule type" value="Genomic_DNA"/>
</dbReference>
<dbReference type="HOGENOM" id="CLU_406684_0_0_1"/>
<dbReference type="EMBL" id="KB097571">
    <property type="protein sequence ID" value="ESN94601.1"/>
    <property type="molecule type" value="Genomic_DNA"/>
</dbReference>
<feature type="region of interest" description="Disordered" evidence="1">
    <location>
        <begin position="465"/>
        <end position="503"/>
    </location>
</feature>
<feature type="compositionally biased region" description="Low complexity" evidence="1">
    <location>
        <begin position="368"/>
        <end position="378"/>
    </location>
</feature>
<evidence type="ECO:0000313" key="2">
    <source>
        <dbReference type="EMBL" id="ESN94601.1"/>
    </source>
</evidence>
<dbReference type="InParanoid" id="T1EVG4"/>
<proteinExistence type="predicted"/>
<gene>
    <name evidence="3" type="primary">20200564</name>
    <name evidence="2" type="ORF">HELRODRAFT_164466</name>
</gene>
<dbReference type="GeneID" id="20200564"/>
<reference evidence="2 4" key="2">
    <citation type="journal article" date="2013" name="Nature">
        <title>Insights into bilaterian evolution from three spiralian genomes.</title>
        <authorList>
            <person name="Simakov O."/>
            <person name="Marletaz F."/>
            <person name="Cho S.J."/>
            <person name="Edsinger-Gonzales E."/>
            <person name="Havlak P."/>
            <person name="Hellsten U."/>
            <person name="Kuo D.H."/>
            <person name="Larsson T."/>
            <person name="Lv J."/>
            <person name="Arendt D."/>
            <person name="Savage R."/>
            <person name="Osoegawa K."/>
            <person name="de Jong P."/>
            <person name="Grimwood J."/>
            <person name="Chapman J.A."/>
            <person name="Shapiro H."/>
            <person name="Aerts A."/>
            <person name="Otillar R.P."/>
            <person name="Terry A.Y."/>
            <person name="Boore J.L."/>
            <person name="Grigoriev I.V."/>
            <person name="Lindberg D.R."/>
            <person name="Seaver E.C."/>
            <person name="Weisblat D.A."/>
            <person name="Putnam N.H."/>
            <person name="Rokhsar D.S."/>
        </authorList>
    </citation>
    <scope>NUCLEOTIDE SEQUENCE</scope>
</reference>
<feature type="region of interest" description="Disordered" evidence="1">
    <location>
        <begin position="540"/>
        <end position="559"/>
    </location>
</feature>
<sequence length="676" mass="74683">MTTMTDSKLTKISQTLMVSDDKVEEDLTTSPAKSKVDSLENSEPTAEGSIAKVSTTKTPTTAPTTATITTTAKTKAKNTEIQSSAKTLCALNRQPAMITKTSAIMNITKSGRNNKNSYINNTNNIYCYINCYINNINSYIHNINSYINNTNNYINNYTNNTNNYINNYINNTNSYINIINNYISFAKELLQKSQRQGQLQQEQQPTLPPQQQQPSQQKQQQPQQQHKQRLQQQNNTPLLATNKDAITPNGVNEINADVNPDVLENDNDKTDRNIEVDVTLIQNAGSNLDNLDEITDNNVNEIEDDIITDVMAKYNVGHDNRSNKNETGLPTSLLNPSSSDPTSIDPNDDVILISDDDDGIDGCEDDVSSNATTTSATNASADNDYKEALHIFDGPNEVKVGYNRIGEDELLIAMLISQRAPHKKHANKSQRKQKECEDDQHFQSLIIQQQQQSLKQLMQLKKLSSLNNDDVENDGDEEEEDDGTGYYGSSPDSTTRNLDTLDNINPAGTLDDFEAIARLNNSSFLSKTPRRPKLQSCLLTSSTPVSRASSSSSPSSKTFFASSHAGQVDNSIPSCGTDCQTPGRAVVNGDVWQMFNPQLRNKKLSGISTSVPPATPTFSFMMPVKLNAATMTTAEVDVDATQSTVLMNLGVVQPIKKNIAEFIRMSCSKNEKKYFD</sequence>
<dbReference type="RefSeq" id="XP_009027647.1">
    <property type="nucleotide sequence ID" value="XM_009029399.1"/>
</dbReference>
<feature type="compositionally biased region" description="Low complexity" evidence="1">
    <location>
        <begin position="196"/>
        <end position="233"/>
    </location>
</feature>
<feature type="compositionally biased region" description="Polar residues" evidence="1">
    <location>
        <begin position="490"/>
        <end position="503"/>
    </location>
</feature>
<feature type="compositionally biased region" description="Polar residues" evidence="1">
    <location>
        <begin position="325"/>
        <end position="344"/>
    </location>
</feature>
<keyword evidence="4" id="KW-1185">Reference proteome</keyword>
<feature type="region of interest" description="Disordered" evidence="1">
    <location>
        <begin position="1"/>
        <end position="64"/>
    </location>
</feature>
<organism evidence="3 4">
    <name type="scientific">Helobdella robusta</name>
    <name type="common">Californian leech</name>
    <dbReference type="NCBI Taxonomy" id="6412"/>
    <lineage>
        <taxon>Eukaryota</taxon>
        <taxon>Metazoa</taxon>
        <taxon>Spiralia</taxon>
        <taxon>Lophotrochozoa</taxon>
        <taxon>Annelida</taxon>
        <taxon>Clitellata</taxon>
        <taxon>Hirudinea</taxon>
        <taxon>Rhynchobdellida</taxon>
        <taxon>Glossiphoniidae</taxon>
        <taxon>Helobdella</taxon>
    </lineage>
</organism>